<sequence length="168" mass="18410">MNISTDGMIAAIRSAAERVGPRESEVLNGIADRIAELVASSNKNRRTAKHYERECLEWQGKYNVIVAENAVLQQACVHVYSAGYNRGHLNTVDGIPSCGDYEEDAFEALYEVINVPATTLALNDVEASGVEKFAQYRHVQAFDVGVMADTGEITNILDFATKLREGAQ</sequence>
<dbReference type="RefSeq" id="WP_050118242.1">
    <property type="nucleotide sequence ID" value="NZ_CAWMAB010000001.1"/>
</dbReference>
<dbReference type="Proteomes" id="UP000045824">
    <property type="component" value="Unassembled WGS sequence"/>
</dbReference>
<evidence type="ECO:0000313" key="1">
    <source>
        <dbReference type="EMBL" id="CNE10645.1"/>
    </source>
</evidence>
<accession>A0A0T9KLF8</accession>
<evidence type="ECO:0000313" key="2">
    <source>
        <dbReference type="Proteomes" id="UP000045824"/>
    </source>
</evidence>
<reference evidence="1 2" key="1">
    <citation type="submission" date="2015-03" db="EMBL/GenBank/DDBJ databases">
        <authorList>
            <person name="Murphy D."/>
        </authorList>
    </citation>
    <scope>NUCLEOTIDE SEQUENCE [LARGE SCALE GENOMIC DNA]</scope>
    <source>
        <strain evidence="1 2">FCF326</strain>
    </source>
</reference>
<proteinExistence type="predicted"/>
<dbReference type="AlphaFoldDB" id="A0A0T9KLF8"/>
<dbReference type="EMBL" id="CPYI01000001">
    <property type="protein sequence ID" value="CNE10645.1"/>
    <property type="molecule type" value="Genomic_DNA"/>
</dbReference>
<organism evidence="1 2">
    <name type="scientific">Yersinia kristensenii</name>
    <dbReference type="NCBI Taxonomy" id="28152"/>
    <lineage>
        <taxon>Bacteria</taxon>
        <taxon>Pseudomonadati</taxon>
        <taxon>Pseudomonadota</taxon>
        <taxon>Gammaproteobacteria</taxon>
        <taxon>Enterobacterales</taxon>
        <taxon>Yersiniaceae</taxon>
        <taxon>Yersinia</taxon>
    </lineage>
</organism>
<name>A0A0T9KLF8_YERKR</name>
<protein>
    <submittedName>
        <fullName evidence="1">Uncharacterized protein</fullName>
    </submittedName>
</protein>
<gene>
    <name evidence="1" type="ORF">ERS008491_00441</name>
</gene>